<feature type="region of interest" description="Disordered" evidence="1">
    <location>
        <begin position="1"/>
        <end position="23"/>
    </location>
</feature>
<dbReference type="EMBL" id="JABWUV010000002">
    <property type="protein sequence ID" value="KAF6378720.1"/>
    <property type="molecule type" value="Genomic_DNA"/>
</dbReference>
<feature type="region of interest" description="Disordered" evidence="1">
    <location>
        <begin position="100"/>
        <end position="148"/>
    </location>
</feature>
<feature type="compositionally biased region" description="Polar residues" evidence="1">
    <location>
        <begin position="106"/>
        <end position="123"/>
    </location>
</feature>
<name>A0A7J7ZYC8_MYOMY</name>
<dbReference type="Proteomes" id="UP000527355">
    <property type="component" value="Unassembled WGS sequence"/>
</dbReference>
<evidence type="ECO:0000256" key="1">
    <source>
        <dbReference type="SAM" id="MobiDB-lite"/>
    </source>
</evidence>
<gene>
    <name evidence="2" type="ORF">mMyoMyo1_009646</name>
</gene>
<organism evidence="2 3">
    <name type="scientific">Myotis myotis</name>
    <name type="common">Greater mouse-eared bat</name>
    <name type="synonym">Vespertilio myotis</name>
    <dbReference type="NCBI Taxonomy" id="51298"/>
    <lineage>
        <taxon>Eukaryota</taxon>
        <taxon>Metazoa</taxon>
        <taxon>Chordata</taxon>
        <taxon>Craniata</taxon>
        <taxon>Vertebrata</taxon>
        <taxon>Euteleostomi</taxon>
        <taxon>Mammalia</taxon>
        <taxon>Eutheria</taxon>
        <taxon>Laurasiatheria</taxon>
        <taxon>Chiroptera</taxon>
        <taxon>Yangochiroptera</taxon>
        <taxon>Vespertilionidae</taxon>
        <taxon>Myotis</taxon>
    </lineage>
</organism>
<accession>A0A7J7ZYC8</accession>
<reference evidence="2 3" key="1">
    <citation type="journal article" date="2020" name="Nature">
        <title>Six reference-quality genomes reveal evolution of bat adaptations.</title>
        <authorList>
            <person name="Jebb D."/>
            <person name="Huang Z."/>
            <person name="Pippel M."/>
            <person name="Hughes G.M."/>
            <person name="Lavrichenko K."/>
            <person name="Devanna P."/>
            <person name="Winkler S."/>
            <person name="Jermiin L.S."/>
            <person name="Skirmuntt E.C."/>
            <person name="Katzourakis A."/>
            <person name="Burkitt-Gray L."/>
            <person name="Ray D.A."/>
            <person name="Sullivan K.A.M."/>
            <person name="Roscito J.G."/>
            <person name="Kirilenko B.M."/>
            <person name="Davalos L.M."/>
            <person name="Corthals A.P."/>
            <person name="Power M.L."/>
            <person name="Jones G."/>
            <person name="Ransome R.D."/>
            <person name="Dechmann D.K.N."/>
            <person name="Locatelli A.G."/>
            <person name="Puechmaille S.J."/>
            <person name="Fedrigo O."/>
            <person name="Jarvis E.D."/>
            <person name="Hiller M."/>
            <person name="Vernes S.C."/>
            <person name="Myers E.W."/>
            <person name="Teeling E.C."/>
        </authorList>
    </citation>
    <scope>NUCLEOTIDE SEQUENCE [LARGE SCALE GENOMIC DNA]</scope>
    <source>
        <strain evidence="2">MMyoMyo1</strain>
        <tissue evidence="2">Flight muscle</tissue>
    </source>
</reference>
<proteinExistence type="predicted"/>
<comment type="caution">
    <text evidence="2">The sequence shown here is derived from an EMBL/GenBank/DDBJ whole genome shotgun (WGS) entry which is preliminary data.</text>
</comment>
<evidence type="ECO:0000313" key="3">
    <source>
        <dbReference type="Proteomes" id="UP000527355"/>
    </source>
</evidence>
<evidence type="ECO:0000313" key="2">
    <source>
        <dbReference type="EMBL" id="KAF6378720.1"/>
    </source>
</evidence>
<dbReference type="AlphaFoldDB" id="A0A7J7ZYC8"/>
<feature type="compositionally biased region" description="Polar residues" evidence="1">
    <location>
        <begin position="130"/>
        <end position="141"/>
    </location>
</feature>
<protein>
    <submittedName>
        <fullName evidence="2">Uncharacterized protein</fullName>
    </submittedName>
</protein>
<keyword evidence="3" id="KW-1185">Reference proteome</keyword>
<sequence>MTHSSPNPYAGSPATHQPTPNHGSPCFHIRQHSLCSPTHMGGHRAPRMHNSHTLPITTCQPTIPYVITSQLPCRHLACGQLHMGPSGSLAVFLSPGALPGPRKGSCSPSQTSMGPSSRETCSQPPLPSTHLASSPERSPSCGSLECGGLRGQQRRETARQFWAKMREYVQVNLPGLGLCDRARGFLVCEFARSSVHM</sequence>